<accession>A0A4R7FZP7</accession>
<dbReference type="Proteomes" id="UP000294506">
    <property type="component" value="Unassembled WGS sequence"/>
</dbReference>
<keyword evidence="3" id="KW-1185">Reference proteome</keyword>
<proteinExistence type="predicted"/>
<feature type="region of interest" description="Disordered" evidence="1">
    <location>
        <begin position="99"/>
        <end position="162"/>
    </location>
</feature>
<evidence type="ECO:0000313" key="3">
    <source>
        <dbReference type="Proteomes" id="UP000294506"/>
    </source>
</evidence>
<evidence type="ECO:0000313" key="2">
    <source>
        <dbReference type="EMBL" id="TDS84258.1"/>
    </source>
</evidence>
<feature type="region of interest" description="Disordered" evidence="1">
    <location>
        <begin position="1"/>
        <end position="36"/>
    </location>
</feature>
<feature type="compositionally biased region" description="Polar residues" evidence="1">
    <location>
        <begin position="11"/>
        <end position="22"/>
    </location>
</feature>
<dbReference type="EMBL" id="SOAN01000008">
    <property type="protein sequence ID" value="TDS84258.1"/>
    <property type="molecule type" value="Genomic_DNA"/>
</dbReference>
<evidence type="ECO:0000256" key="1">
    <source>
        <dbReference type="SAM" id="MobiDB-lite"/>
    </source>
</evidence>
<name>A0A4R7FZP7_9MICC</name>
<dbReference type="RefSeq" id="WP_051500876.1">
    <property type="nucleotide sequence ID" value="NZ_SOAN01000008.1"/>
</dbReference>
<feature type="compositionally biased region" description="Basic and acidic residues" evidence="1">
    <location>
        <begin position="108"/>
        <end position="128"/>
    </location>
</feature>
<feature type="compositionally biased region" description="Basic and acidic residues" evidence="1">
    <location>
        <begin position="1"/>
        <end position="10"/>
    </location>
</feature>
<organism evidence="2 3">
    <name type="scientific">Nesterenkonia aurantiaca</name>
    <dbReference type="NCBI Taxonomy" id="1436010"/>
    <lineage>
        <taxon>Bacteria</taxon>
        <taxon>Bacillati</taxon>
        <taxon>Actinomycetota</taxon>
        <taxon>Actinomycetes</taxon>
        <taxon>Micrococcales</taxon>
        <taxon>Micrococcaceae</taxon>
        <taxon>Nesterenkonia</taxon>
    </lineage>
</organism>
<feature type="compositionally biased region" description="Acidic residues" evidence="1">
    <location>
        <begin position="133"/>
        <end position="148"/>
    </location>
</feature>
<protein>
    <submittedName>
        <fullName evidence="2">Uncharacterized protein</fullName>
    </submittedName>
</protein>
<reference evidence="2 3" key="1">
    <citation type="submission" date="2019-03" db="EMBL/GenBank/DDBJ databases">
        <title>Genomic Encyclopedia of Type Strains, Phase III (KMG-III): the genomes of soil and plant-associated and newly described type strains.</title>
        <authorList>
            <person name="Whitman W."/>
        </authorList>
    </citation>
    <scope>NUCLEOTIDE SEQUENCE [LARGE SCALE GENOMIC DNA]</scope>
    <source>
        <strain evidence="2 3">DSM 27373</strain>
    </source>
</reference>
<comment type="caution">
    <text evidence="2">The sequence shown here is derived from an EMBL/GenBank/DDBJ whole genome shotgun (WGS) entry which is preliminary data.</text>
</comment>
<dbReference type="AlphaFoldDB" id="A0A4R7FZP7"/>
<sequence length="228" mass="24986">MNHSHHDQHPTDQYPSTQYSNDQYQPYPPAAGGAEAPAKKRRRWPWIAGIIVALLAGVGIGNSGEAEPEIVTETETETITEEVEVEVEVEPADLEERREVIAEDEESLEARTAELDDRESALDSREQELASQAEEEVETEEADQEETSVSDSGSIPGSGTFLIGEEIQPGTYRTEDTSGFCYWARLSGLSGEFDDIITNGLPEGQGFVTIAETDVAFETSDCGEWVAQ</sequence>
<gene>
    <name evidence="2" type="ORF">EV640_108117</name>
</gene>